<feature type="transmembrane region" description="Helical" evidence="1">
    <location>
        <begin position="135"/>
        <end position="152"/>
    </location>
</feature>
<dbReference type="EMBL" id="NXNG01000001">
    <property type="protein sequence ID" value="PWT26218.1"/>
    <property type="molecule type" value="Genomic_DNA"/>
</dbReference>
<feature type="transmembrane region" description="Helical" evidence="1">
    <location>
        <begin position="87"/>
        <end position="104"/>
    </location>
</feature>
<dbReference type="Proteomes" id="UP000245488">
    <property type="component" value="Chromosome"/>
</dbReference>
<keyword evidence="3" id="KW-1185">Reference proteome</keyword>
<evidence type="ECO:0000313" key="2">
    <source>
        <dbReference type="EMBL" id="PWT26218.1"/>
    </source>
</evidence>
<proteinExistence type="predicted"/>
<comment type="caution">
    <text evidence="2">The sequence shown here is derived from an EMBL/GenBank/DDBJ whole genome shotgun (WGS) entry which is preliminary data.</text>
</comment>
<evidence type="ECO:0000313" key="3">
    <source>
        <dbReference type="Proteomes" id="UP000245488"/>
    </source>
</evidence>
<feature type="transmembrane region" description="Helical" evidence="1">
    <location>
        <begin position="64"/>
        <end position="81"/>
    </location>
</feature>
<organism evidence="2 3">
    <name type="scientific">Butyrivibrio fibrisolvens</name>
    <dbReference type="NCBI Taxonomy" id="831"/>
    <lineage>
        <taxon>Bacteria</taxon>
        <taxon>Bacillati</taxon>
        <taxon>Bacillota</taxon>
        <taxon>Clostridia</taxon>
        <taxon>Lachnospirales</taxon>
        <taxon>Lachnospiraceae</taxon>
        <taxon>Butyrivibrio</taxon>
    </lineage>
</organism>
<keyword evidence="1" id="KW-1133">Transmembrane helix</keyword>
<evidence type="ECO:0000256" key="1">
    <source>
        <dbReference type="SAM" id="Phobius"/>
    </source>
</evidence>
<dbReference type="PANTHER" id="PTHR38454">
    <property type="entry name" value="INTEGRAL MEMBRANE PROTEIN-RELATED"/>
    <property type="match status" value="1"/>
</dbReference>
<keyword evidence="1" id="KW-0812">Transmembrane</keyword>
<accession>A0A317FX41</accession>
<feature type="transmembrane region" description="Helical" evidence="1">
    <location>
        <begin position="253"/>
        <end position="271"/>
    </location>
</feature>
<sequence length="279" mass="30984">MGENIIGCLNYYGFGDPINILAIFANSHNGYIVYSIVFILRVYLAGFSALLYSKEMGFNAKASVIGAIAYSFCGFAIYGGLMHIEWLAVLFYFPLMITGAEMVIKGKHYKALFVFSIMYGALCGFYYLYMSSIILAVYCIIRLAFINRLSALRNTLNTIALLLALYSIGIILASPFLLPSINAFLNSERNGNIVSIITDHTLYIPMPHLIRDFFKCSIKVTDTYAMGIGIAEWLLIAISIFMPNSSKNLQLKISLLLASIAVSVPITYWLFNGFGESNS</sequence>
<reference evidence="2 3" key="1">
    <citation type="submission" date="2017-09" db="EMBL/GenBank/DDBJ databases">
        <title>High-quality draft genome sequence of Butyrivibrio fibrisolvens INBov1, isolated from cow rumen.</title>
        <authorList>
            <person name="Rodriguez Hernaez J."/>
            <person name="Rivarola M."/>
            <person name="Paniego N."/>
            <person name="Cravero S."/>
            <person name="Ceron Cucchi M."/>
            <person name="Martinez M.C."/>
        </authorList>
    </citation>
    <scope>NUCLEOTIDE SEQUENCE [LARGE SCALE GENOMIC DNA]</scope>
    <source>
        <strain evidence="2 3">INBov1</strain>
    </source>
</reference>
<feature type="transmembrane region" description="Helical" evidence="1">
    <location>
        <begin position="31"/>
        <end position="52"/>
    </location>
</feature>
<gene>
    <name evidence="2" type="ORF">CPT75_03325</name>
</gene>
<dbReference type="InterPro" id="IPR018580">
    <property type="entry name" value="Uncharacterised_YfhO"/>
</dbReference>
<dbReference type="PANTHER" id="PTHR38454:SF1">
    <property type="entry name" value="INTEGRAL MEMBRANE PROTEIN"/>
    <property type="match status" value="1"/>
</dbReference>
<protein>
    <submittedName>
        <fullName evidence="2">Uncharacterized protein</fullName>
    </submittedName>
</protein>
<dbReference type="AlphaFoldDB" id="A0A317FX41"/>
<feature type="transmembrane region" description="Helical" evidence="1">
    <location>
        <begin position="223"/>
        <end position="241"/>
    </location>
</feature>
<name>A0A317FX41_BUTFI</name>
<keyword evidence="1" id="KW-0472">Membrane</keyword>
<dbReference type="Pfam" id="PF09586">
    <property type="entry name" value="YfhO"/>
    <property type="match status" value="1"/>
</dbReference>
<feature type="transmembrane region" description="Helical" evidence="1">
    <location>
        <begin position="159"/>
        <end position="178"/>
    </location>
</feature>